<comment type="caution">
    <text evidence="1">The sequence shown here is derived from an EMBL/GenBank/DDBJ whole genome shotgun (WGS) entry which is preliminary data.</text>
</comment>
<gene>
    <name evidence="1" type="ORF">M0R45_036412</name>
</gene>
<proteinExistence type="predicted"/>
<accession>A0AAW1W1H2</accession>
<evidence type="ECO:0000313" key="1">
    <source>
        <dbReference type="EMBL" id="KAK9912550.1"/>
    </source>
</evidence>
<protein>
    <submittedName>
        <fullName evidence="1">Uncharacterized protein</fullName>
    </submittedName>
</protein>
<sequence>MGSDSASAVVLGKRIEQDHVLSVSPKKLKSLLKVHHSIVGKEAFSLVIAEDKCKKKWGRPVGAKNKKFGAAKDKAKVEIGPLRLTYLIATLPLRSKGKKKI</sequence>
<dbReference type="EMBL" id="JBEDUW010000007">
    <property type="protein sequence ID" value="KAK9912550.1"/>
    <property type="molecule type" value="Genomic_DNA"/>
</dbReference>
<evidence type="ECO:0000313" key="2">
    <source>
        <dbReference type="Proteomes" id="UP001457282"/>
    </source>
</evidence>
<dbReference type="Proteomes" id="UP001457282">
    <property type="component" value="Unassembled WGS sequence"/>
</dbReference>
<reference evidence="1 2" key="1">
    <citation type="journal article" date="2023" name="G3 (Bethesda)">
        <title>A chromosome-length genome assembly and annotation of blackberry (Rubus argutus, cv. 'Hillquist').</title>
        <authorList>
            <person name="Bruna T."/>
            <person name="Aryal R."/>
            <person name="Dudchenko O."/>
            <person name="Sargent D.J."/>
            <person name="Mead D."/>
            <person name="Buti M."/>
            <person name="Cavallini A."/>
            <person name="Hytonen T."/>
            <person name="Andres J."/>
            <person name="Pham M."/>
            <person name="Weisz D."/>
            <person name="Mascagni F."/>
            <person name="Usai G."/>
            <person name="Natali L."/>
            <person name="Bassil N."/>
            <person name="Fernandez G.E."/>
            <person name="Lomsadze A."/>
            <person name="Armour M."/>
            <person name="Olukolu B."/>
            <person name="Poorten T."/>
            <person name="Britton C."/>
            <person name="Davik J."/>
            <person name="Ashrafi H."/>
            <person name="Aiden E.L."/>
            <person name="Borodovsky M."/>
            <person name="Worthington M."/>
        </authorList>
    </citation>
    <scope>NUCLEOTIDE SEQUENCE [LARGE SCALE GENOMIC DNA]</scope>
    <source>
        <strain evidence="1">PI 553951</strain>
    </source>
</reference>
<keyword evidence="2" id="KW-1185">Reference proteome</keyword>
<dbReference type="AlphaFoldDB" id="A0AAW1W1H2"/>
<organism evidence="1 2">
    <name type="scientific">Rubus argutus</name>
    <name type="common">Southern blackberry</name>
    <dbReference type="NCBI Taxonomy" id="59490"/>
    <lineage>
        <taxon>Eukaryota</taxon>
        <taxon>Viridiplantae</taxon>
        <taxon>Streptophyta</taxon>
        <taxon>Embryophyta</taxon>
        <taxon>Tracheophyta</taxon>
        <taxon>Spermatophyta</taxon>
        <taxon>Magnoliopsida</taxon>
        <taxon>eudicotyledons</taxon>
        <taxon>Gunneridae</taxon>
        <taxon>Pentapetalae</taxon>
        <taxon>rosids</taxon>
        <taxon>fabids</taxon>
        <taxon>Rosales</taxon>
        <taxon>Rosaceae</taxon>
        <taxon>Rosoideae</taxon>
        <taxon>Rosoideae incertae sedis</taxon>
        <taxon>Rubus</taxon>
    </lineage>
</organism>
<name>A0AAW1W1H2_RUBAR</name>